<protein>
    <submittedName>
        <fullName evidence="3 4">Uncharacterized protein</fullName>
    </submittedName>
</protein>
<sequence>MHGAVNHLPSGSHPEEAIDYDGVQVVFHSASIPNNDCHSHETPTPSKEEIEQETMDLLHESLEQLAEWSELADRDDGVLRFPPSVLRAAGIQDDGLWDEAYYDDEREFYNDDLGDGSMHVTPRYDYSSDDEPGSDHEEMSESGHEFSPEIGAPGEGAAGNWKDVAEKKKKDNTPIFIKRLKDYQILPNYIKDAMTSLKSFQINHEIDKLMEKCDTLKRRYTKPLGGKFKNIYYSEFLSMTRKLNFVIRRMSYLLRHVNNLEKGKVTDRDEYQKNINTARNELKDTYNVMRYVSLILFANKNGRDEFIKLMKSEYKDEERKESVMKHFKLPIWEKPQGDLHHIAREILTEEQINSHNIYYKRMYLRHDYEKNRHEIDVLKNTLDEMDEIDKSMDASDDFKQFIEDNSEHIATIKVITSIRYMLQWAKIDHVFVEGFNDKIDYSILEDIVRGNPIGAIPKDEAELKQALNMHQSTYNQYIKDLDTNADKEIQRDIQRMKSKEPWNQGEFQKNNKEDFNITPQYMFAAMIKGKQKYADTTDIKDIKLDIQSRNDRRVKKILKQVHGAYAGNVERLRFCKRYTHKVYNMWMKATMTSSSLDIDPYRVNIREIKQELYDMKPYMADVQPGHMKRFGSNLLNAINVKRIMKQQMQLDAHKDVWNTKVNNAKPTDDYGMIIRNSEAVKLFKEALPLILAARINTIKALNVILMPSIKNNDQDANSKKVFQRYMLGMIDALLGQSSIEVPLEYQRGYGEYRLEPNEYMMNDIKTTVEPDSFTFKQMEQLKDYLHLELPTVKTWLSVHEFNVNAEQNNDIMNVLVRAPGYIDDIKSTIQTIYEFTKLMVLYQFGKWIDRNIETFTQMDNRVINENIIKENIKSYQSSKQELQKNHRNVLEKLKLMTKVVSALNKKDWSALSSNEINENDREKLKQELNKETKLIEKIIQHRHNPIQQKNPFQRTIPLMSDKNKRTDQDSSRSSKKPRLECIFSRDIHRDIEDPNGILLGDAWGYAAEMGESDSDSEDECDDQKGVSAMFIGMPVAVTNNAKRRRNRKNKDLQPRRRYNSEIMRYRSAVSRLNGLLLQLKISLDQSTTNLHNIEKHGIDRVIENRKKFMSKITEVSNTTRYRDTSPKSTLIELYNFAVGKQNETAKQAIVKYIMGCKMVISVVMQRVLKILVIQSVNYQHSAKQFKECSLHLNPKVKKLTTSLYINTRRLIKEDDPLKIVRLMPYVINSFVEIIKGIYYDYRKKLRITLQQEAILSFILHNQTFLNPFTRMTVQTTNMDTTNLMNIVTNFEHMIQVILAGEDDKAADLEIARLPGAAENDKPMLTWSMRSWDDFYVTLTNAPLTEVIDKLTPMSGITKYPRLDGTLRENSLGIIKDVAKKQQVSTDHMETVMKNHWEDTKKKIIDKLNEIFTMDYQFTYKTALGTAIVPPNNILNSLVSQLKETWRIYKDIDSELKKYAYLKDITNGILLQMSTIEINASQLKMNDVDSFINLRAMLSLYTNALYNMELAYQKGRIQSIDLSPHSPTYSPPSPTYSPPSPTYSPPSPTYSPPSPTYSPSSPTPMHAKLGADGDGMEDNASEKDNESEPDMEPEEPDMEPDNRHHTQMDNDPGVRKAHDQRGIGGKNTDEDSKASNVRKHSPGVLPGFVRKEEASNSPKPSRDQEIDHEKVWNPPHTRGGHNRGGLLYEDPEASNKRPRSPSPAHSHPSSTTSVSSATPWKVHIIGILHTLPKEDFTRILHIHLDRDSVVKYRLKQVLPKLAYNQLYVTRSRVARNMQVVKYSSGSATIVVSGKVFAEILKKSIENMKNNHKTELFGDNTPEVSIEESNWDGVLHRWVFRYIRALHKFTLNMAYVIKSLKTNETAKAKNKKSSYYMQRTSDTWYTIVSHRLRHTELWTPVSFFDHLSADMYFPWYCIENLPGNSLEDIVVQFQNFYSSNLINAAYTAITYNPDNYEIGRKPPTDGNYDLIDMYGSFRERDMRKQIRKGLQEKKKAWNELMIKWKPDGINAPWPFTPTVNKLLNHTRQSDYNKESYELILKSSNLIDAPQ</sequence>
<feature type="compositionally biased region" description="Basic and acidic residues" evidence="2">
    <location>
        <begin position="961"/>
        <end position="978"/>
    </location>
</feature>
<dbReference type="PaxDb" id="55529-EKX36164"/>
<gene>
    <name evidence="3" type="ORF">GUITHDRAFT_117682</name>
</gene>
<feature type="compositionally biased region" description="Basic and acidic residues" evidence="2">
    <location>
        <begin position="1599"/>
        <end position="1632"/>
    </location>
</feature>
<evidence type="ECO:0000256" key="1">
    <source>
        <dbReference type="SAM" id="Coils"/>
    </source>
</evidence>
<feature type="compositionally biased region" description="Pro residues" evidence="2">
    <location>
        <begin position="1528"/>
        <end position="1555"/>
    </location>
</feature>
<dbReference type="KEGG" id="gtt:GUITHDRAFT_117682"/>
<dbReference type="RefSeq" id="XP_005823144.1">
    <property type="nucleotide sequence ID" value="XM_005823087.1"/>
</dbReference>
<dbReference type="eggNOG" id="KOG0260">
    <property type="taxonomic scope" value="Eukaryota"/>
</dbReference>
<dbReference type="STRING" id="905079.L1IJQ8"/>
<keyword evidence="5" id="KW-1185">Reference proteome</keyword>
<dbReference type="GeneID" id="17292897"/>
<dbReference type="EMBL" id="JH993078">
    <property type="protein sequence ID" value="EKX36164.1"/>
    <property type="molecule type" value="Genomic_DNA"/>
</dbReference>
<evidence type="ECO:0000256" key="2">
    <source>
        <dbReference type="SAM" id="MobiDB-lite"/>
    </source>
</evidence>
<name>L1IJQ8_GUITC</name>
<evidence type="ECO:0000313" key="5">
    <source>
        <dbReference type="Proteomes" id="UP000011087"/>
    </source>
</evidence>
<feature type="region of interest" description="Disordered" evidence="2">
    <location>
        <begin position="119"/>
        <end position="155"/>
    </location>
</feature>
<feature type="compositionally biased region" description="Low complexity" evidence="2">
    <location>
        <begin position="1701"/>
        <end position="1714"/>
    </location>
</feature>
<proteinExistence type="predicted"/>
<feature type="region of interest" description="Disordered" evidence="2">
    <location>
        <begin position="1522"/>
        <end position="1714"/>
    </location>
</feature>
<evidence type="ECO:0000313" key="4">
    <source>
        <dbReference type="EnsemblProtists" id="EKX36164"/>
    </source>
</evidence>
<feature type="compositionally biased region" description="Basic and acidic residues" evidence="2">
    <location>
        <begin position="133"/>
        <end position="147"/>
    </location>
</feature>
<feature type="compositionally biased region" description="Acidic residues" evidence="2">
    <location>
        <begin position="1586"/>
        <end position="1598"/>
    </location>
</feature>
<accession>L1IJQ8</accession>
<feature type="compositionally biased region" description="Basic and acidic residues" evidence="2">
    <location>
        <begin position="1648"/>
        <end position="1670"/>
    </location>
</feature>
<dbReference type="Proteomes" id="UP000011087">
    <property type="component" value="Unassembled WGS sequence"/>
</dbReference>
<reference evidence="3 5" key="1">
    <citation type="journal article" date="2012" name="Nature">
        <title>Algal genomes reveal evolutionary mosaicism and the fate of nucleomorphs.</title>
        <authorList>
            <consortium name="DOE Joint Genome Institute"/>
            <person name="Curtis B.A."/>
            <person name="Tanifuji G."/>
            <person name="Burki F."/>
            <person name="Gruber A."/>
            <person name="Irimia M."/>
            <person name="Maruyama S."/>
            <person name="Arias M.C."/>
            <person name="Ball S.G."/>
            <person name="Gile G.H."/>
            <person name="Hirakawa Y."/>
            <person name="Hopkins J.F."/>
            <person name="Kuo A."/>
            <person name="Rensing S.A."/>
            <person name="Schmutz J."/>
            <person name="Symeonidi A."/>
            <person name="Elias M."/>
            <person name="Eveleigh R.J."/>
            <person name="Herman E.K."/>
            <person name="Klute M.J."/>
            <person name="Nakayama T."/>
            <person name="Obornik M."/>
            <person name="Reyes-Prieto A."/>
            <person name="Armbrust E.V."/>
            <person name="Aves S.J."/>
            <person name="Beiko R.G."/>
            <person name="Coutinho P."/>
            <person name="Dacks J.B."/>
            <person name="Durnford D.G."/>
            <person name="Fast N.M."/>
            <person name="Green B.R."/>
            <person name="Grisdale C.J."/>
            <person name="Hempel F."/>
            <person name="Henrissat B."/>
            <person name="Hoppner M.P."/>
            <person name="Ishida K."/>
            <person name="Kim E."/>
            <person name="Koreny L."/>
            <person name="Kroth P.G."/>
            <person name="Liu Y."/>
            <person name="Malik S.B."/>
            <person name="Maier U.G."/>
            <person name="McRose D."/>
            <person name="Mock T."/>
            <person name="Neilson J.A."/>
            <person name="Onodera N.T."/>
            <person name="Poole A.M."/>
            <person name="Pritham E.J."/>
            <person name="Richards T.A."/>
            <person name="Rocap G."/>
            <person name="Roy S.W."/>
            <person name="Sarai C."/>
            <person name="Schaack S."/>
            <person name="Shirato S."/>
            <person name="Slamovits C.H."/>
            <person name="Spencer D.F."/>
            <person name="Suzuki S."/>
            <person name="Worden A.Z."/>
            <person name="Zauner S."/>
            <person name="Barry K."/>
            <person name="Bell C."/>
            <person name="Bharti A.K."/>
            <person name="Crow J.A."/>
            <person name="Grimwood J."/>
            <person name="Kramer R."/>
            <person name="Lindquist E."/>
            <person name="Lucas S."/>
            <person name="Salamov A."/>
            <person name="McFadden G.I."/>
            <person name="Lane C.E."/>
            <person name="Keeling P.J."/>
            <person name="Gray M.W."/>
            <person name="Grigoriev I.V."/>
            <person name="Archibald J.M."/>
        </authorList>
    </citation>
    <scope>NUCLEOTIDE SEQUENCE</scope>
    <source>
        <strain evidence="3 5">CCMP2712</strain>
    </source>
</reference>
<dbReference type="HOGENOM" id="CLU_233166_0_0_1"/>
<feature type="region of interest" description="Disordered" evidence="2">
    <location>
        <begin position="954"/>
        <end position="978"/>
    </location>
</feature>
<keyword evidence="1" id="KW-0175">Coiled coil</keyword>
<reference evidence="5" key="2">
    <citation type="submission" date="2012-11" db="EMBL/GenBank/DDBJ databases">
        <authorList>
            <person name="Kuo A."/>
            <person name="Curtis B.A."/>
            <person name="Tanifuji G."/>
            <person name="Burki F."/>
            <person name="Gruber A."/>
            <person name="Irimia M."/>
            <person name="Maruyama S."/>
            <person name="Arias M.C."/>
            <person name="Ball S.G."/>
            <person name="Gile G.H."/>
            <person name="Hirakawa Y."/>
            <person name="Hopkins J.F."/>
            <person name="Rensing S.A."/>
            <person name="Schmutz J."/>
            <person name="Symeonidi A."/>
            <person name="Elias M."/>
            <person name="Eveleigh R.J."/>
            <person name="Herman E.K."/>
            <person name="Klute M.J."/>
            <person name="Nakayama T."/>
            <person name="Obornik M."/>
            <person name="Reyes-Prieto A."/>
            <person name="Armbrust E.V."/>
            <person name="Aves S.J."/>
            <person name="Beiko R.G."/>
            <person name="Coutinho P."/>
            <person name="Dacks J.B."/>
            <person name="Durnford D.G."/>
            <person name="Fast N.M."/>
            <person name="Green B.R."/>
            <person name="Grisdale C."/>
            <person name="Hempe F."/>
            <person name="Henrissat B."/>
            <person name="Hoppner M.P."/>
            <person name="Ishida K.-I."/>
            <person name="Kim E."/>
            <person name="Koreny L."/>
            <person name="Kroth P.G."/>
            <person name="Liu Y."/>
            <person name="Malik S.-B."/>
            <person name="Maier U.G."/>
            <person name="McRose D."/>
            <person name="Mock T."/>
            <person name="Neilson J.A."/>
            <person name="Onodera N.T."/>
            <person name="Poole A.M."/>
            <person name="Pritham E.J."/>
            <person name="Richards T.A."/>
            <person name="Rocap G."/>
            <person name="Roy S.W."/>
            <person name="Sarai C."/>
            <person name="Schaack S."/>
            <person name="Shirato S."/>
            <person name="Slamovits C.H."/>
            <person name="Spencer D.F."/>
            <person name="Suzuki S."/>
            <person name="Worden A.Z."/>
            <person name="Zauner S."/>
            <person name="Barry K."/>
            <person name="Bell C."/>
            <person name="Bharti A.K."/>
            <person name="Crow J.A."/>
            <person name="Grimwood J."/>
            <person name="Kramer R."/>
            <person name="Lindquist E."/>
            <person name="Lucas S."/>
            <person name="Salamov A."/>
            <person name="McFadden G.I."/>
            <person name="Lane C.E."/>
            <person name="Keeling P.J."/>
            <person name="Gray M.W."/>
            <person name="Grigoriev I.V."/>
            <person name="Archibald J.M."/>
        </authorList>
    </citation>
    <scope>NUCLEOTIDE SEQUENCE</scope>
    <source>
        <strain evidence="5">CCMP2712</strain>
    </source>
</reference>
<feature type="coiled-coil region" evidence="1">
    <location>
        <begin position="865"/>
        <end position="941"/>
    </location>
</feature>
<dbReference type="EnsemblProtists" id="EKX36164">
    <property type="protein sequence ID" value="EKX36164"/>
    <property type="gene ID" value="GUITHDRAFT_117682"/>
</dbReference>
<reference evidence="4" key="3">
    <citation type="submission" date="2016-03" db="UniProtKB">
        <authorList>
            <consortium name="EnsemblProtists"/>
        </authorList>
    </citation>
    <scope>IDENTIFICATION</scope>
</reference>
<evidence type="ECO:0000313" key="3">
    <source>
        <dbReference type="EMBL" id="EKX36164.1"/>
    </source>
</evidence>
<organism evidence="3">
    <name type="scientific">Guillardia theta (strain CCMP2712)</name>
    <name type="common">Cryptophyte</name>
    <dbReference type="NCBI Taxonomy" id="905079"/>
    <lineage>
        <taxon>Eukaryota</taxon>
        <taxon>Cryptophyceae</taxon>
        <taxon>Pyrenomonadales</taxon>
        <taxon>Geminigeraceae</taxon>
        <taxon>Guillardia</taxon>
    </lineage>
</organism>